<comment type="caution">
    <text evidence="2">The sequence shown here is derived from an EMBL/GenBank/DDBJ whole genome shotgun (WGS) entry which is preliminary data.</text>
</comment>
<keyword evidence="2" id="KW-0378">Hydrolase</keyword>
<dbReference type="Proteomes" id="UP000612808">
    <property type="component" value="Unassembled WGS sequence"/>
</dbReference>
<gene>
    <name evidence="2" type="ORF">Aru02nite_46610</name>
</gene>
<dbReference type="GO" id="GO:0008081">
    <property type="term" value="F:phosphoric diester hydrolase activity"/>
    <property type="evidence" value="ECO:0007669"/>
    <property type="project" value="InterPro"/>
</dbReference>
<organism evidence="2 3">
    <name type="scientific">Actinocatenispora rupis</name>
    <dbReference type="NCBI Taxonomy" id="519421"/>
    <lineage>
        <taxon>Bacteria</taxon>
        <taxon>Bacillati</taxon>
        <taxon>Actinomycetota</taxon>
        <taxon>Actinomycetes</taxon>
        <taxon>Micromonosporales</taxon>
        <taxon>Micromonosporaceae</taxon>
        <taxon>Actinocatenispora</taxon>
    </lineage>
</organism>
<dbReference type="SUPFAM" id="SSF51695">
    <property type="entry name" value="PLC-like phosphodiesterases"/>
    <property type="match status" value="1"/>
</dbReference>
<protein>
    <submittedName>
        <fullName evidence="2">Hydrolase</fullName>
    </submittedName>
</protein>
<dbReference type="InterPro" id="IPR017946">
    <property type="entry name" value="PLC-like_Pdiesterase_TIM-brl"/>
</dbReference>
<dbReference type="EMBL" id="BOMB01000026">
    <property type="protein sequence ID" value="GID13772.1"/>
    <property type="molecule type" value="Genomic_DNA"/>
</dbReference>
<keyword evidence="3" id="KW-1185">Reference proteome</keyword>
<proteinExistence type="predicted"/>
<reference evidence="2" key="1">
    <citation type="submission" date="2021-01" db="EMBL/GenBank/DDBJ databases">
        <title>Whole genome shotgun sequence of Actinocatenispora rupis NBRC 107355.</title>
        <authorList>
            <person name="Komaki H."/>
            <person name="Tamura T."/>
        </authorList>
    </citation>
    <scope>NUCLEOTIDE SEQUENCE</scope>
    <source>
        <strain evidence="2">NBRC 107355</strain>
    </source>
</reference>
<dbReference type="AlphaFoldDB" id="A0A8J3J884"/>
<evidence type="ECO:0000259" key="1">
    <source>
        <dbReference type="PROSITE" id="PS51704"/>
    </source>
</evidence>
<dbReference type="InterPro" id="IPR030395">
    <property type="entry name" value="GP_PDE_dom"/>
</dbReference>
<evidence type="ECO:0000313" key="2">
    <source>
        <dbReference type="EMBL" id="GID13772.1"/>
    </source>
</evidence>
<dbReference type="PROSITE" id="PS51704">
    <property type="entry name" value="GP_PDE"/>
    <property type="match status" value="1"/>
</dbReference>
<dbReference type="PANTHER" id="PTHR46211">
    <property type="entry name" value="GLYCEROPHOSPHORYL DIESTER PHOSPHODIESTERASE"/>
    <property type="match status" value="1"/>
</dbReference>
<dbReference type="GO" id="GO:0006629">
    <property type="term" value="P:lipid metabolic process"/>
    <property type="evidence" value="ECO:0007669"/>
    <property type="project" value="InterPro"/>
</dbReference>
<dbReference type="RefSeq" id="WP_203661092.1">
    <property type="nucleotide sequence ID" value="NZ_BAAAZM010000020.1"/>
</dbReference>
<dbReference type="Gene3D" id="3.20.20.190">
    <property type="entry name" value="Phosphatidylinositol (PI) phosphodiesterase"/>
    <property type="match status" value="1"/>
</dbReference>
<evidence type="ECO:0000313" key="3">
    <source>
        <dbReference type="Proteomes" id="UP000612808"/>
    </source>
</evidence>
<dbReference type="Pfam" id="PF03009">
    <property type="entry name" value="GDPD"/>
    <property type="match status" value="1"/>
</dbReference>
<name>A0A8J3J884_9ACTN</name>
<feature type="domain" description="GP-PDE" evidence="1">
    <location>
        <begin position="13"/>
        <end position="257"/>
    </location>
</feature>
<accession>A0A8J3J884</accession>
<sequence>MPGTVLAPEALRVVNYAHRGASGLAPENTMAAFEAAATHGAHVVELDVRRTADGHLVVMHDPSPARTTNVAELFPERAEAPVSDFTLAELRRLDAGGWRDPRHAGERIPTFDEAMDLFAQRDLRVLLEVKAPGEYPGIAEQIVAELRSAYAGWLSGRMIVQSFDWEFMRALRSLLPRIPVGLLGAPDVAQLSAYAGFVDHVNPPRSAATAEYVESVHQWGMAVNVWTVDDPAEMSRLIANGVDGIITNRPDLLHATFAVAPDTAG</sequence>
<dbReference type="PANTHER" id="PTHR46211:SF1">
    <property type="entry name" value="GLYCEROPHOSPHODIESTER PHOSPHODIESTERASE, CYTOPLASMIC"/>
    <property type="match status" value="1"/>
</dbReference>